<dbReference type="OrthoDB" id="5197650at2"/>
<dbReference type="InterPro" id="IPR000488">
    <property type="entry name" value="Death_dom"/>
</dbReference>
<proteinExistence type="predicted"/>
<dbReference type="CDD" id="cd12108">
    <property type="entry name" value="Hr-like"/>
    <property type="match status" value="1"/>
</dbReference>
<reference evidence="2 3" key="1">
    <citation type="submission" date="2019-02" db="EMBL/GenBank/DDBJ databases">
        <title>Kribbella capetownensis sp. nov. and Kribbella speibonae sp. nov., isolated from soil.</title>
        <authorList>
            <person name="Curtis S.M."/>
            <person name="Norton I."/>
            <person name="Everest G.J."/>
            <person name="Meyers P.R."/>
        </authorList>
    </citation>
    <scope>NUCLEOTIDE SEQUENCE [LARGE SCALE GENOMIC DNA]</scope>
    <source>
        <strain evidence="2 3">KCTC 29219</strain>
    </source>
</reference>
<accession>A0A4R0H7Z5</accession>
<sequence>MATPVDAVRACDPWEMALIHRVIRRGFEQARVHVLAAGAESRAEAVAAYVDFQLDGLHAHHSSEDELLWPRLLERAELSADLIHRMEQQHAAVHKAVDSARDAVTAWRTTPTAAGADSLGAALETVSARLAEHLGEEERDVVPLIATHITQAEWDHLGKIAFSKFKSNQRFTAMGELLATARPEEAARMLAGLPAPVRVIWRLVGQRRYQQFIKSVEG</sequence>
<organism evidence="2 3">
    <name type="scientific">Kribbella soli</name>
    <dbReference type="NCBI Taxonomy" id="1124743"/>
    <lineage>
        <taxon>Bacteria</taxon>
        <taxon>Bacillati</taxon>
        <taxon>Actinomycetota</taxon>
        <taxon>Actinomycetes</taxon>
        <taxon>Propionibacteriales</taxon>
        <taxon>Kribbellaceae</taxon>
        <taxon>Kribbella</taxon>
    </lineage>
</organism>
<evidence type="ECO:0000259" key="1">
    <source>
        <dbReference type="PROSITE" id="PS50017"/>
    </source>
</evidence>
<gene>
    <name evidence="2" type="ORF">E0H45_28295</name>
</gene>
<dbReference type="GO" id="GO:0007165">
    <property type="term" value="P:signal transduction"/>
    <property type="evidence" value="ECO:0007669"/>
    <property type="project" value="InterPro"/>
</dbReference>
<dbReference type="AlphaFoldDB" id="A0A4R0H7Z5"/>
<dbReference type="PROSITE" id="PS50017">
    <property type="entry name" value="DEATH_DOMAIN"/>
    <property type="match status" value="1"/>
</dbReference>
<name>A0A4R0H7Z5_9ACTN</name>
<protein>
    <submittedName>
        <fullName evidence="2">Hemerythrin domain-containing protein</fullName>
    </submittedName>
</protein>
<evidence type="ECO:0000313" key="3">
    <source>
        <dbReference type="Proteomes" id="UP000292346"/>
    </source>
</evidence>
<feature type="domain" description="Death" evidence="1">
    <location>
        <begin position="69"/>
        <end position="127"/>
    </location>
</feature>
<dbReference type="InterPro" id="IPR012312">
    <property type="entry name" value="Hemerythrin-like"/>
</dbReference>
<keyword evidence="3" id="KW-1185">Reference proteome</keyword>
<dbReference type="Pfam" id="PF01814">
    <property type="entry name" value="Hemerythrin"/>
    <property type="match status" value="1"/>
</dbReference>
<comment type="caution">
    <text evidence="2">The sequence shown here is derived from an EMBL/GenBank/DDBJ whole genome shotgun (WGS) entry which is preliminary data.</text>
</comment>
<dbReference type="Gene3D" id="1.20.120.520">
    <property type="entry name" value="nmb1532 protein domain like"/>
    <property type="match status" value="1"/>
</dbReference>
<evidence type="ECO:0000313" key="2">
    <source>
        <dbReference type="EMBL" id="TCC05898.1"/>
    </source>
</evidence>
<dbReference type="RefSeq" id="WP_131342871.1">
    <property type="nucleotide sequence ID" value="NZ_SJJZ01000003.1"/>
</dbReference>
<dbReference type="EMBL" id="SJJZ01000003">
    <property type="protein sequence ID" value="TCC05898.1"/>
    <property type="molecule type" value="Genomic_DNA"/>
</dbReference>
<dbReference type="Proteomes" id="UP000292346">
    <property type="component" value="Unassembled WGS sequence"/>
</dbReference>